<dbReference type="EMBL" id="NAJO01000011">
    <property type="protein sequence ID" value="OQO09109.1"/>
    <property type="molecule type" value="Genomic_DNA"/>
</dbReference>
<gene>
    <name evidence="2" type="ORF">B0A48_06000</name>
</gene>
<sequence>MDTDPPVSPTPLPPLPPSASRPPRNHARSPSIIDADPPVPPTPLPPLHPSAPRPRPRNAAFSPPDLNKALPSPPASPRVPPNPHPPIPPDAPQPIRVDEQVDQDAEFDWLNPALSRRHEEVAWLVQRLHWPAPRPPCPCPPPRPSPGGPPPSTINKVYCDGKDLEKDKTCERATNRWCEISLGA</sequence>
<dbReference type="Proteomes" id="UP000192596">
    <property type="component" value="Unassembled WGS sequence"/>
</dbReference>
<protein>
    <submittedName>
        <fullName evidence="2">Uncharacterized protein</fullName>
    </submittedName>
</protein>
<name>A0A1V8TCJ6_9PEZI</name>
<dbReference type="AlphaFoldDB" id="A0A1V8TCJ6"/>
<accession>A0A1V8TCJ6</accession>
<feature type="compositionally biased region" description="Pro residues" evidence="1">
    <location>
        <begin position="1"/>
        <end position="20"/>
    </location>
</feature>
<reference evidence="3" key="1">
    <citation type="submission" date="2017-03" db="EMBL/GenBank/DDBJ databases">
        <title>Genomes of endolithic fungi from Antarctica.</title>
        <authorList>
            <person name="Coleine C."/>
            <person name="Masonjones S."/>
            <person name="Stajich J.E."/>
        </authorList>
    </citation>
    <scope>NUCLEOTIDE SEQUENCE [LARGE SCALE GENOMIC DNA]</scope>
    <source>
        <strain evidence="3">CCFEE 5527</strain>
    </source>
</reference>
<feature type="region of interest" description="Disordered" evidence="1">
    <location>
        <begin position="1"/>
        <end position="101"/>
    </location>
</feature>
<feature type="compositionally biased region" description="Pro residues" evidence="1">
    <location>
        <begin position="37"/>
        <end position="53"/>
    </location>
</feature>
<evidence type="ECO:0000313" key="3">
    <source>
        <dbReference type="Proteomes" id="UP000192596"/>
    </source>
</evidence>
<evidence type="ECO:0000313" key="2">
    <source>
        <dbReference type="EMBL" id="OQO09109.1"/>
    </source>
</evidence>
<comment type="caution">
    <text evidence="2">The sequence shown here is derived from an EMBL/GenBank/DDBJ whole genome shotgun (WGS) entry which is preliminary data.</text>
</comment>
<evidence type="ECO:0000256" key="1">
    <source>
        <dbReference type="SAM" id="MobiDB-lite"/>
    </source>
</evidence>
<keyword evidence="3" id="KW-1185">Reference proteome</keyword>
<dbReference type="InParanoid" id="A0A1V8TCJ6"/>
<feature type="compositionally biased region" description="Pro residues" evidence="1">
    <location>
        <begin position="71"/>
        <end position="92"/>
    </location>
</feature>
<organism evidence="2 3">
    <name type="scientific">Cryoendolithus antarcticus</name>
    <dbReference type="NCBI Taxonomy" id="1507870"/>
    <lineage>
        <taxon>Eukaryota</taxon>
        <taxon>Fungi</taxon>
        <taxon>Dikarya</taxon>
        <taxon>Ascomycota</taxon>
        <taxon>Pezizomycotina</taxon>
        <taxon>Dothideomycetes</taxon>
        <taxon>Dothideomycetidae</taxon>
        <taxon>Cladosporiales</taxon>
        <taxon>Cladosporiaceae</taxon>
        <taxon>Cryoendolithus</taxon>
    </lineage>
</organism>
<proteinExistence type="predicted"/>